<feature type="transmembrane region" description="Helical" evidence="1">
    <location>
        <begin position="125"/>
        <end position="149"/>
    </location>
</feature>
<protein>
    <recommendedName>
        <fullName evidence="2">DUF3592 domain-containing protein</fullName>
    </recommendedName>
</protein>
<dbReference type="OrthoDB" id="2225958at2"/>
<organism evidence="3 4">
    <name type="scientific">Cerasibacillus quisquiliarum</name>
    <dbReference type="NCBI Taxonomy" id="227865"/>
    <lineage>
        <taxon>Bacteria</taxon>
        <taxon>Bacillati</taxon>
        <taxon>Bacillota</taxon>
        <taxon>Bacilli</taxon>
        <taxon>Bacillales</taxon>
        <taxon>Bacillaceae</taxon>
        <taxon>Cerasibacillus</taxon>
    </lineage>
</organism>
<dbReference type="RefSeq" id="WP_146934973.1">
    <property type="nucleotide sequence ID" value="NZ_BJXW01000004.1"/>
</dbReference>
<evidence type="ECO:0000313" key="3">
    <source>
        <dbReference type="EMBL" id="GEN30080.1"/>
    </source>
</evidence>
<keyword evidence="1" id="KW-1133">Transmembrane helix</keyword>
<evidence type="ECO:0000256" key="1">
    <source>
        <dbReference type="SAM" id="Phobius"/>
    </source>
</evidence>
<proteinExistence type="predicted"/>
<dbReference type="Proteomes" id="UP000321491">
    <property type="component" value="Unassembled WGS sequence"/>
</dbReference>
<evidence type="ECO:0000313" key="4">
    <source>
        <dbReference type="Proteomes" id="UP000321491"/>
    </source>
</evidence>
<dbReference type="AlphaFoldDB" id="A0A511UU10"/>
<keyword evidence="4" id="KW-1185">Reference proteome</keyword>
<dbReference type="EMBL" id="BJXW01000004">
    <property type="protein sequence ID" value="GEN30080.1"/>
    <property type="molecule type" value="Genomic_DNA"/>
</dbReference>
<sequence>MEAIIPSAFLSGLFLLFGIIFFLIGWVRKRKARFWHQTTGIIVKKERSYVINLGKIVRGESFKETDTPDEKPTVQYNVNGKAYQYTSNITSNSHPLYPGEEVNLLYNPENPNQAMIDTFIYRGTLFSVFGIAFMSISLVIFAIGLYMYVFS</sequence>
<reference evidence="3 4" key="1">
    <citation type="submission" date="2019-07" db="EMBL/GenBank/DDBJ databases">
        <title>Whole genome shotgun sequence of Cerasibacillus quisquiliarum NBRC 102429.</title>
        <authorList>
            <person name="Hosoyama A."/>
            <person name="Uohara A."/>
            <person name="Ohji S."/>
            <person name="Ichikawa N."/>
        </authorList>
    </citation>
    <scope>NUCLEOTIDE SEQUENCE [LARGE SCALE GENOMIC DNA]</scope>
    <source>
        <strain evidence="3 4">NBRC 102429</strain>
    </source>
</reference>
<dbReference type="InterPro" id="IPR021994">
    <property type="entry name" value="DUF3592"/>
</dbReference>
<accession>A0A511UU10</accession>
<gene>
    <name evidence="3" type="ORF">CQU01_03180</name>
</gene>
<evidence type="ECO:0000259" key="2">
    <source>
        <dbReference type="Pfam" id="PF12158"/>
    </source>
</evidence>
<comment type="caution">
    <text evidence="3">The sequence shown here is derived from an EMBL/GenBank/DDBJ whole genome shotgun (WGS) entry which is preliminary data.</text>
</comment>
<keyword evidence="1" id="KW-0472">Membrane</keyword>
<feature type="transmembrane region" description="Helical" evidence="1">
    <location>
        <begin position="6"/>
        <end position="27"/>
    </location>
</feature>
<keyword evidence="1" id="KW-0812">Transmembrane</keyword>
<feature type="domain" description="DUF3592" evidence="2">
    <location>
        <begin position="54"/>
        <end position="120"/>
    </location>
</feature>
<dbReference type="Pfam" id="PF12158">
    <property type="entry name" value="DUF3592"/>
    <property type="match status" value="1"/>
</dbReference>
<name>A0A511UU10_9BACI</name>